<dbReference type="RefSeq" id="WP_345390204.1">
    <property type="nucleotide sequence ID" value="NZ_BAABHG010000004.1"/>
</dbReference>
<dbReference type="PRINTS" id="PR01217">
    <property type="entry name" value="PRICHEXTENSN"/>
</dbReference>
<gene>
    <name evidence="2" type="ORF">ACFSYJ_23685</name>
</gene>
<feature type="compositionally biased region" description="Pro residues" evidence="1">
    <location>
        <begin position="658"/>
        <end position="688"/>
    </location>
</feature>
<feature type="compositionally biased region" description="Pro residues" evidence="1">
    <location>
        <begin position="721"/>
        <end position="734"/>
    </location>
</feature>
<dbReference type="Gene3D" id="3.90.176.10">
    <property type="entry name" value="Toxin ADP-ribosyltransferase, Chain A, domain 1"/>
    <property type="match status" value="1"/>
</dbReference>
<evidence type="ECO:0000313" key="2">
    <source>
        <dbReference type="EMBL" id="MFD2461628.1"/>
    </source>
</evidence>
<name>A0ABW5GLA3_9PSEU</name>
<organism evidence="2 3">
    <name type="scientific">Amycolatopsis samaneae</name>
    <dbReference type="NCBI Taxonomy" id="664691"/>
    <lineage>
        <taxon>Bacteria</taxon>
        <taxon>Bacillati</taxon>
        <taxon>Actinomycetota</taxon>
        <taxon>Actinomycetes</taxon>
        <taxon>Pseudonocardiales</taxon>
        <taxon>Pseudonocardiaceae</taxon>
        <taxon>Amycolatopsis</taxon>
    </lineage>
</organism>
<sequence>MDQQDPGLLVVEEHESRERHVLVRHRDEAGLEQPRIGAAPLSDGELLVLATPGAHRVPSLVSALPGLLRERLTGVETLWLGVGGLAADTEAAQRLAGELGVEIVAPDGGIAAMPGAALYAGHGAGGTGWHRFHPDRTVSFEGARIPVPDWESWAPASPVTLDGVVAVPVPCGLLVRPAAADGTTAVDIAFDIAVNQRFPKIIVTVPTVAEVAALLEGFPPHPVMVVPATPEAAKHTWQIELALRLSRDIVFSAGPQLGGTTVVPGGRFQPFPIVLRQSASGGDQQVLAVTQPPPGWERAGQRSYRFTGEDGVPVLADVVPAGLVLRAEDGDPDPDAEAAPFDPAHWTLTLGAAGAPLGLPVLAAAEQLLAALPDEERAAVRVRMAGVPDGEAAHALDHRAADRKSVPPQGVPAFRPPTPGGTGPAPSGSDGALPPRMAPSGPDQAVASAHPMLPTVPAFPDAPARTTPPVSRLSEMDRAGQVAGGADVAGPFPAPSGGALTPAIPGVPAVPVVPVVPAEMLPSAPAAPGASSGTGWAAGVRPMPPAGPVVPVPPVSPPSAMDGAGQVGGARPFRAPPGGALTPAIPGVPAEPVVPVVPAEMLPSVPAAQAPPVAPSAMDGAIPPGQGDFVPVRAGTDWMAANALVPAVPGAFVGPVPGTPPVPGSGPMPPSGPGGGSPPPASPPPPARPAAAAPPSIMTSSGAPVSTVSSGLPTSTVAGAPKPPPPPPPAPPTPPREEFREEPEEATLRTEAVHAEPEAAADAEVAPPASPPAPPVEEPPAPPVDREPGPPSSSPAIRPVEVPARDSTTGEQNRFVAAAGEDFGIALATVNAALATWPSMRAEDSPAGKADYVAVCLYLSRGEGAANLVNGALRTGEGAVLDGHIPCLMSGLRRLPTHRRAVLRQGRVSESLEHRGDPGTVLTEPGFLAASMDLDVTVPGADLDVLIWPASARRTSELMLSRPVGEAVFTAGARFKTLAIRSVPDDEQEEPEDDPDALSAPKVAVLFRELAPGEKLESADLDDRDRAVLAKLDSVLEGRRSAALRLVEDPDTIARLTTSMVLWRDEAAGEGKPVAVAS</sequence>
<evidence type="ECO:0000256" key="1">
    <source>
        <dbReference type="SAM" id="MobiDB-lite"/>
    </source>
</evidence>
<feature type="compositionally biased region" description="Pro residues" evidence="1">
    <location>
        <begin position="768"/>
        <end position="793"/>
    </location>
</feature>
<accession>A0ABW5GLA3</accession>
<protein>
    <submittedName>
        <fullName evidence="2">Uncharacterized protein</fullName>
    </submittedName>
</protein>
<evidence type="ECO:0000313" key="3">
    <source>
        <dbReference type="Proteomes" id="UP001597419"/>
    </source>
</evidence>
<reference evidence="3" key="1">
    <citation type="journal article" date="2019" name="Int. J. Syst. Evol. Microbiol.">
        <title>The Global Catalogue of Microorganisms (GCM) 10K type strain sequencing project: providing services to taxonomists for standard genome sequencing and annotation.</title>
        <authorList>
            <consortium name="The Broad Institute Genomics Platform"/>
            <consortium name="The Broad Institute Genome Sequencing Center for Infectious Disease"/>
            <person name="Wu L."/>
            <person name="Ma J."/>
        </authorList>
    </citation>
    <scope>NUCLEOTIDE SEQUENCE [LARGE SCALE GENOMIC DNA]</scope>
    <source>
        <strain evidence="3">CGMCC 4.7643</strain>
    </source>
</reference>
<comment type="caution">
    <text evidence="2">The sequence shown here is derived from an EMBL/GenBank/DDBJ whole genome shotgun (WGS) entry which is preliminary data.</text>
</comment>
<keyword evidence="3" id="KW-1185">Reference proteome</keyword>
<feature type="compositionally biased region" description="Low complexity" evidence="1">
    <location>
        <begin position="758"/>
        <end position="767"/>
    </location>
</feature>
<dbReference type="Proteomes" id="UP001597419">
    <property type="component" value="Unassembled WGS sequence"/>
</dbReference>
<feature type="region of interest" description="Disordered" evidence="1">
    <location>
        <begin position="658"/>
        <end position="810"/>
    </location>
</feature>
<feature type="compositionally biased region" description="Basic and acidic residues" evidence="1">
    <location>
        <begin position="746"/>
        <end position="757"/>
    </location>
</feature>
<feature type="compositionally biased region" description="Polar residues" evidence="1">
    <location>
        <begin position="697"/>
        <end position="717"/>
    </location>
</feature>
<proteinExistence type="predicted"/>
<dbReference type="EMBL" id="JBHUKU010000014">
    <property type="protein sequence ID" value="MFD2461628.1"/>
    <property type="molecule type" value="Genomic_DNA"/>
</dbReference>
<feature type="region of interest" description="Disordered" evidence="1">
    <location>
        <begin position="398"/>
        <end position="448"/>
    </location>
</feature>